<dbReference type="GO" id="GO:0005549">
    <property type="term" value="F:odorant binding"/>
    <property type="evidence" value="ECO:0007669"/>
    <property type="project" value="InterPro"/>
</dbReference>
<dbReference type="SMART" id="SM00708">
    <property type="entry name" value="PhBP"/>
    <property type="match status" value="1"/>
</dbReference>
<reference evidence="2 3" key="1">
    <citation type="submission" date="2020-04" db="EMBL/GenBank/DDBJ databases">
        <authorList>
            <person name="Alioto T."/>
            <person name="Alioto T."/>
            <person name="Gomez Garrido J."/>
        </authorList>
    </citation>
    <scope>NUCLEOTIDE SEQUENCE [LARGE SCALE GENOMIC DNA]</scope>
</reference>
<gene>
    <name evidence="2" type="ORF">CLODIP_2_CD10728</name>
</gene>
<dbReference type="Proteomes" id="UP000494165">
    <property type="component" value="Unassembled WGS sequence"/>
</dbReference>
<feature type="domain" description="C-type lectin" evidence="1">
    <location>
        <begin position="142"/>
        <end position="256"/>
    </location>
</feature>
<dbReference type="AlphaFoldDB" id="A0A8S1CJB9"/>
<keyword evidence="3" id="KW-1185">Reference proteome</keyword>
<dbReference type="Pfam" id="PF01395">
    <property type="entry name" value="PBP_GOBP"/>
    <property type="match status" value="1"/>
</dbReference>
<dbReference type="SUPFAM" id="SSF56436">
    <property type="entry name" value="C-type lectin-like"/>
    <property type="match status" value="2"/>
</dbReference>
<dbReference type="EMBL" id="CADEPI010000052">
    <property type="protein sequence ID" value="CAB3370429.1"/>
    <property type="molecule type" value="Genomic_DNA"/>
</dbReference>
<evidence type="ECO:0000313" key="2">
    <source>
        <dbReference type="EMBL" id="CAB3370429.1"/>
    </source>
</evidence>
<dbReference type="InterPro" id="IPR001304">
    <property type="entry name" value="C-type_lectin-like"/>
</dbReference>
<dbReference type="InterPro" id="IPR016187">
    <property type="entry name" value="CTDL_fold"/>
</dbReference>
<dbReference type="Gene3D" id="3.10.100.10">
    <property type="entry name" value="Mannose-Binding Protein A, subunit A"/>
    <property type="match status" value="2"/>
</dbReference>
<dbReference type="InterPro" id="IPR006170">
    <property type="entry name" value="PBP/GOBP"/>
</dbReference>
<evidence type="ECO:0000259" key="1">
    <source>
        <dbReference type="PROSITE" id="PS50041"/>
    </source>
</evidence>
<dbReference type="CDD" id="cd00037">
    <property type="entry name" value="CLECT"/>
    <property type="match status" value="1"/>
</dbReference>
<dbReference type="SUPFAM" id="SSF47565">
    <property type="entry name" value="Insect pheromone/odorant-binding proteins"/>
    <property type="match status" value="1"/>
</dbReference>
<sequence>MDMSLLTVPSIEELTCLSSLQANWKANYNYWTSGTWKGAPPNQFSWCKPSGPSVLAGDLVWEKGQPDNAGSNESCVHFRFVLNSTGTIMTDRNCANKYIFACKVMSAIEFLEVLIINKIQGPKNYFKYGNWYDGCGRNILTFTTNPSSWVTAWDWCCKVGLTLMSMESAGKASCYSKIVSRFQTPTFGDFWLSGTDQGCPSTFRWCSLSKNFVDSELKWKAGHPKDGLDCVYLEVRNGSVLLASANCTEKKDFLCEVRKKATFQRAMQTECAEIWDISIDEIDMLLNVSAFLSPTAKISLNLKCFLKCVGVEVGMFDLGALNAIATLQQIEIVSQEEPAKMETAFVAYDTCSGKQSVDECVIAYETFKCGQEQAPNIISQIVTNNFDNGTILSPPTPCLPYRRSCFLTNEIPCVKDQATFDALMASQADSASAPGVVVNSSAVPNKRYYIRKITHLGDINPVMAYKYCCAIGWKLYEPMTTDDNYILSSFNGANGGTARTIVGDTEYFNRTHDIWCRSRQVVPSEISSQAEMCDSSLYVINPGDNGILIPSYIEIGGDIIHYIRNNISTVIFNNIYSTFHSFVCEEI</sequence>
<name>A0A8S1CJB9_9INSE</name>
<dbReference type="Gene3D" id="1.10.238.20">
    <property type="entry name" value="Pheromone/general odorant binding protein domain"/>
    <property type="match status" value="1"/>
</dbReference>
<dbReference type="PROSITE" id="PS50041">
    <property type="entry name" value="C_TYPE_LECTIN_2"/>
    <property type="match status" value="2"/>
</dbReference>
<feature type="domain" description="C-type lectin" evidence="1">
    <location>
        <begin position="5"/>
        <end position="103"/>
    </location>
</feature>
<protein>
    <recommendedName>
        <fullName evidence="1">C-type lectin domain-containing protein</fullName>
    </recommendedName>
</protein>
<proteinExistence type="predicted"/>
<accession>A0A8S1CJB9</accession>
<dbReference type="CDD" id="cd23992">
    <property type="entry name" value="PBP_GOBP"/>
    <property type="match status" value="1"/>
</dbReference>
<dbReference type="Pfam" id="PF00059">
    <property type="entry name" value="Lectin_C"/>
    <property type="match status" value="1"/>
</dbReference>
<evidence type="ECO:0000313" key="3">
    <source>
        <dbReference type="Proteomes" id="UP000494165"/>
    </source>
</evidence>
<dbReference type="OrthoDB" id="6340082at2759"/>
<dbReference type="InterPro" id="IPR016186">
    <property type="entry name" value="C-type_lectin-like/link_sf"/>
</dbReference>
<comment type="caution">
    <text evidence="2">The sequence shown here is derived from an EMBL/GenBank/DDBJ whole genome shotgun (WGS) entry which is preliminary data.</text>
</comment>
<organism evidence="2 3">
    <name type="scientific">Cloeon dipterum</name>
    <dbReference type="NCBI Taxonomy" id="197152"/>
    <lineage>
        <taxon>Eukaryota</taxon>
        <taxon>Metazoa</taxon>
        <taxon>Ecdysozoa</taxon>
        <taxon>Arthropoda</taxon>
        <taxon>Hexapoda</taxon>
        <taxon>Insecta</taxon>
        <taxon>Pterygota</taxon>
        <taxon>Palaeoptera</taxon>
        <taxon>Ephemeroptera</taxon>
        <taxon>Pisciforma</taxon>
        <taxon>Baetidae</taxon>
        <taxon>Cloeon</taxon>
    </lineage>
</organism>
<dbReference type="InterPro" id="IPR036728">
    <property type="entry name" value="PBP_GOBP_sf"/>
</dbReference>